<keyword evidence="4" id="KW-1185">Reference proteome</keyword>
<sequence>MVQRLPELKLVQHLIERTVLDINVPRADSLLLSDPPHAGDSEINSEDKPDRNSEWDLDDCAQTKGIVKKIYKRGVEFNECQHIKFYGCSNFDDDMLIFEWASLSLLFLSHLDIFHRDVRCENIMMTHYMEPKIANLYFAKHVSEIGLDNKDHIPNHISNVINWSAPEMMQNNALYTQEC</sequence>
<evidence type="ECO:0000313" key="3">
    <source>
        <dbReference type="EMBL" id="CAG8817500.1"/>
    </source>
</evidence>
<dbReference type="PROSITE" id="PS50011">
    <property type="entry name" value="PROTEIN_KINASE_DOM"/>
    <property type="match status" value="1"/>
</dbReference>
<proteinExistence type="predicted"/>
<dbReference type="SUPFAM" id="SSF56112">
    <property type="entry name" value="Protein kinase-like (PK-like)"/>
    <property type="match status" value="1"/>
</dbReference>
<dbReference type="Pfam" id="PF07714">
    <property type="entry name" value="PK_Tyr_Ser-Thr"/>
    <property type="match status" value="1"/>
</dbReference>
<dbReference type="EMBL" id="CAJVQB010031846">
    <property type="protein sequence ID" value="CAG8817500.1"/>
    <property type="molecule type" value="Genomic_DNA"/>
</dbReference>
<evidence type="ECO:0000256" key="1">
    <source>
        <dbReference type="SAM" id="MobiDB-lite"/>
    </source>
</evidence>
<comment type="caution">
    <text evidence="3">The sequence shown here is derived from an EMBL/GenBank/DDBJ whole genome shotgun (WGS) entry which is preliminary data.</text>
</comment>
<feature type="region of interest" description="Disordered" evidence="1">
    <location>
        <begin position="33"/>
        <end position="54"/>
    </location>
</feature>
<dbReference type="Proteomes" id="UP000789901">
    <property type="component" value="Unassembled WGS sequence"/>
</dbReference>
<reference evidence="3 4" key="1">
    <citation type="submission" date="2021-06" db="EMBL/GenBank/DDBJ databases">
        <authorList>
            <person name="Kallberg Y."/>
            <person name="Tangrot J."/>
            <person name="Rosling A."/>
        </authorList>
    </citation>
    <scope>NUCLEOTIDE SEQUENCE [LARGE SCALE GENOMIC DNA]</scope>
    <source>
        <strain evidence="3 4">120-4 pot B 10/14</strain>
    </source>
</reference>
<gene>
    <name evidence="3" type="ORF">GMARGA_LOCUS26818</name>
</gene>
<feature type="domain" description="Protein kinase" evidence="2">
    <location>
        <begin position="1"/>
        <end position="179"/>
    </location>
</feature>
<organism evidence="3 4">
    <name type="scientific">Gigaspora margarita</name>
    <dbReference type="NCBI Taxonomy" id="4874"/>
    <lineage>
        <taxon>Eukaryota</taxon>
        <taxon>Fungi</taxon>
        <taxon>Fungi incertae sedis</taxon>
        <taxon>Mucoromycota</taxon>
        <taxon>Glomeromycotina</taxon>
        <taxon>Glomeromycetes</taxon>
        <taxon>Diversisporales</taxon>
        <taxon>Gigasporaceae</taxon>
        <taxon>Gigaspora</taxon>
    </lineage>
</organism>
<dbReference type="InterPro" id="IPR000719">
    <property type="entry name" value="Prot_kinase_dom"/>
</dbReference>
<dbReference type="InterPro" id="IPR001245">
    <property type="entry name" value="Ser-Thr/Tyr_kinase_cat_dom"/>
</dbReference>
<protein>
    <submittedName>
        <fullName evidence="3">22628_t:CDS:1</fullName>
    </submittedName>
</protein>
<evidence type="ECO:0000313" key="4">
    <source>
        <dbReference type="Proteomes" id="UP000789901"/>
    </source>
</evidence>
<accession>A0ABN7W5N4</accession>
<name>A0ABN7W5N4_GIGMA</name>
<dbReference type="Gene3D" id="1.10.510.10">
    <property type="entry name" value="Transferase(Phosphotransferase) domain 1"/>
    <property type="match status" value="1"/>
</dbReference>
<evidence type="ECO:0000259" key="2">
    <source>
        <dbReference type="PROSITE" id="PS50011"/>
    </source>
</evidence>
<dbReference type="InterPro" id="IPR011009">
    <property type="entry name" value="Kinase-like_dom_sf"/>
</dbReference>
<feature type="compositionally biased region" description="Basic and acidic residues" evidence="1">
    <location>
        <begin position="37"/>
        <end position="54"/>
    </location>
</feature>